<dbReference type="Gene3D" id="3.40.640.10">
    <property type="entry name" value="Type I PLP-dependent aspartate aminotransferase-like (Major domain)"/>
    <property type="match status" value="1"/>
</dbReference>
<organism evidence="1 2">
    <name type="scientific">Actinoplanes siamensis</name>
    <dbReference type="NCBI Taxonomy" id="1223317"/>
    <lineage>
        <taxon>Bacteria</taxon>
        <taxon>Bacillati</taxon>
        <taxon>Actinomycetota</taxon>
        <taxon>Actinomycetes</taxon>
        <taxon>Micromonosporales</taxon>
        <taxon>Micromonosporaceae</taxon>
        <taxon>Actinoplanes</taxon>
    </lineage>
</organism>
<dbReference type="AlphaFoldDB" id="A0A919N7W3"/>
<name>A0A919N7W3_9ACTN</name>
<dbReference type="InterPro" id="IPR015421">
    <property type="entry name" value="PyrdxlP-dep_Trfase_major"/>
</dbReference>
<dbReference type="Proteomes" id="UP000629619">
    <property type="component" value="Unassembled WGS sequence"/>
</dbReference>
<evidence type="ECO:0000313" key="1">
    <source>
        <dbReference type="EMBL" id="GIF05955.1"/>
    </source>
</evidence>
<gene>
    <name evidence="1" type="ORF">Asi03nite_34930</name>
</gene>
<dbReference type="EMBL" id="BOMW01000032">
    <property type="protein sequence ID" value="GIF05955.1"/>
    <property type="molecule type" value="Genomic_DNA"/>
</dbReference>
<proteinExistence type="predicted"/>
<keyword evidence="2" id="KW-1185">Reference proteome</keyword>
<comment type="caution">
    <text evidence="1">The sequence shown here is derived from an EMBL/GenBank/DDBJ whole genome shotgun (WGS) entry which is preliminary data.</text>
</comment>
<sequence length="89" mass="9043">MADWLESLDRLARERAEAGLTRQPRPAGAAAAGVAGRPDVVVTATLSESLGGAGGMVAGAEPVIRYLVDAGVPEADFARALDVIVECAP</sequence>
<evidence type="ECO:0000313" key="2">
    <source>
        <dbReference type="Proteomes" id="UP000629619"/>
    </source>
</evidence>
<reference evidence="1" key="1">
    <citation type="submission" date="2021-01" db="EMBL/GenBank/DDBJ databases">
        <title>Whole genome shotgun sequence of Actinoplanes siamensis NBRC 109076.</title>
        <authorList>
            <person name="Komaki H."/>
            <person name="Tamura T."/>
        </authorList>
    </citation>
    <scope>NUCLEOTIDE SEQUENCE</scope>
    <source>
        <strain evidence="1">NBRC 109076</strain>
    </source>
</reference>
<protein>
    <submittedName>
        <fullName evidence="1">Uncharacterized protein</fullName>
    </submittedName>
</protein>
<accession>A0A919N7W3</accession>